<reference evidence="4 5" key="1">
    <citation type="submission" date="2018-01" db="EMBL/GenBank/DDBJ databases">
        <title>Harnessing the power of phylogenomics to disentangle the directionality and signatures of interkingdom host jumping in the parasitic fungal genus Tolypocladium.</title>
        <authorList>
            <person name="Quandt C.A."/>
            <person name="Patterson W."/>
            <person name="Spatafora J.W."/>
        </authorList>
    </citation>
    <scope>NUCLEOTIDE SEQUENCE [LARGE SCALE GENOMIC DNA]</scope>
    <source>
        <strain evidence="4 5">NRBC 100945</strain>
    </source>
</reference>
<feature type="compositionally biased region" description="Low complexity" evidence="1">
    <location>
        <begin position="141"/>
        <end position="168"/>
    </location>
</feature>
<proteinExistence type="predicted"/>
<sequence length="196" mass="19990">MRLPAALVAFAAAAVSAQQNYTSELDMRIDPNSVPVQTRATWCQAQTNTCGLLCALNTNKNSCKLEDLSYQCTCTSNNSMPGLAYYTQTLPTFICQTLFSQCNTQNVGNADGQKACTVNIQNLCGKNDPPKAPVSGGGDGDSSSTASGTAKPTSSQTGSGSSAASTTSKGLAAPTMMPAGHGAAAAAAIGFLAYLL</sequence>
<evidence type="ECO:0000313" key="4">
    <source>
        <dbReference type="EMBL" id="POR35447.1"/>
    </source>
</evidence>
<dbReference type="EMBL" id="PKSG01000444">
    <property type="protein sequence ID" value="POR35447.1"/>
    <property type="molecule type" value="Genomic_DNA"/>
</dbReference>
<dbReference type="AlphaFoldDB" id="A0A2S4KZ53"/>
<evidence type="ECO:0000313" key="5">
    <source>
        <dbReference type="Proteomes" id="UP000237481"/>
    </source>
</evidence>
<protein>
    <recommendedName>
        <fullName evidence="3">DUF7707 domain-containing protein</fullName>
    </recommendedName>
</protein>
<dbReference type="InterPro" id="IPR056124">
    <property type="entry name" value="DUF7707"/>
</dbReference>
<organism evidence="4 5">
    <name type="scientific">Tolypocladium paradoxum</name>
    <dbReference type="NCBI Taxonomy" id="94208"/>
    <lineage>
        <taxon>Eukaryota</taxon>
        <taxon>Fungi</taxon>
        <taxon>Dikarya</taxon>
        <taxon>Ascomycota</taxon>
        <taxon>Pezizomycotina</taxon>
        <taxon>Sordariomycetes</taxon>
        <taxon>Hypocreomycetidae</taxon>
        <taxon>Hypocreales</taxon>
        <taxon>Ophiocordycipitaceae</taxon>
        <taxon>Tolypocladium</taxon>
    </lineage>
</organism>
<feature type="region of interest" description="Disordered" evidence="1">
    <location>
        <begin position="128"/>
        <end position="168"/>
    </location>
</feature>
<feature type="signal peptide" evidence="2">
    <location>
        <begin position="1"/>
        <end position="17"/>
    </location>
</feature>
<keyword evidence="5" id="KW-1185">Reference proteome</keyword>
<feature type="chain" id="PRO_5015409842" description="DUF7707 domain-containing protein" evidence="2">
    <location>
        <begin position="18"/>
        <end position="196"/>
    </location>
</feature>
<name>A0A2S4KZ53_9HYPO</name>
<dbReference type="Pfam" id="PF24808">
    <property type="entry name" value="DUF7707"/>
    <property type="match status" value="1"/>
</dbReference>
<accession>A0A2S4KZ53</accession>
<evidence type="ECO:0000256" key="2">
    <source>
        <dbReference type="SAM" id="SignalP"/>
    </source>
</evidence>
<dbReference type="Proteomes" id="UP000237481">
    <property type="component" value="Unassembled WGS sequence"/>
</dbReference>
<comment type="caution">
    <text evidence="4">The sequence shown here is derived from an EMBL/GenBank/DDBJ whole genome shotgun (WGS) entry which is preliminary data.</text>
</comment>
<dbReference type="PANTHER" id="PTHR38118">
    <property type="entry name" value="ANCHORED CELL WALL PROTEIN 11-RELATED"/>
    <property type="match status" value="1"/>
</dbReference>
<evidence type="ECO:0000256" key="1">
    <source>
        <dbReference type="SAM" id="MobiDB-lite"/>
    </source>
</evidence>
<evidence type="ECO:0000259" key="3">
    <source>
        <dbReference type="Pfam" id="PF24808"/>
    </source>
</evidence>
<dbReference type="PANTHER" id="PTHR38118:SF3">
    <property type="entry name" value="ANCHORED CELL WALL PROTEIN 11"/>
    <property type="match status" value="1"/>
</dbReference>
<feature type="domain" description="DUF7707" evidence="3">
    <location>
        <begin position="28"/>
        <end position="129"/>
    </location>
</feature>
<dbReference type="OrthoDB" id="2121879at2759"/>
<gene>
    <name evidence="4" type="ORF">TPAR_04352</name>
</gene>
<keyword evidence="2" id="KW-0732">Signal</keyword>